<dbReference type="GeneID" id="35601867"/>
<dbReference type="InterPro" id="IPR017972">
    <property type="entry name" value="Cyt_P450_CS"/>
</dbReference>
<dbReference type="GO" id="GO:0005506">
    <property type="term" value="F:iron ion binding"/>
    <property type="evidence" value="ECO:0007669"/>
    <property type="project" value="InterPro"/>
</dbReference>
<evidence type="ECO:0000313" key="8">
    <source>
        <dbReference type="EMBL" id="CZT20877.1"/>
    </source>
</evidence>
<dbReference type="OrthoDB" id="1470350at2759"/>
<protein>
    <submittedName>
        <fullName evidence="8">Related to benzoate 4-monooxygenase cytochrome P450</fullName>
    </submittedName>
</protein>
<dbReference type="GO" id="GO:0016705">
    <property type="term" value="F:oxidoreductase activity, acting on paired donors, with incorporation or reduction of molecular oxygen"/>
    <property type="evidence" value="ECO:0007669"/>
    <property type="project" value="InterPro"/>
</dbReference>
<evidence type="ECO:0000256" key="3">
    <source>
        <dbReference type="ARBA" id="ARBA00022723"/>
    </source>
</evidence>
<evidence type="ECO:0000256" key="6">
    <source>
        <dbReference type="RuleBase" id="RU000461"/>
    </source>
</evidence>
<name>A0A2D3V7Y8_9PEZI</name>
<keyword evidence="5 6" id="KW-0349">Heme</keyword>
<keyword evidence="9" id="KW-1185">Reference proteome</keyword>
<dbReference type="STRING" id="112498.A0A2D3V7Y8"/>
<keyword evidence="6 8" id="KW-0503">Monooxygenase</keyword>
<reference evidence="8 9" key="1">
    <citation type="submission" date="2016-03" db="EMBL/GenBank/DDBJ databases">
        <authorList>
            <person name="Ploux O."/>
        </authorList>
    </citation>
    <scope>NUCLEOTIDE SEQUENCE [LARGE SCALE GENOMIC DNA]</scope>
    <source>
        <strain evidence="8 9">URUG2</strain>
    </source>
</reference>
<keyword evidence="3 5" id="KW-0479">Metal-binding</keyword>
<evidence type="ECO:0000256" key="2">
    <source>
        <dbReference type="ARBA" id="ARBA00010617"/>
    </source>
</evidence>
<keyword evidence="4 5" id="KW-0408">Iron</keyword>
<evidence type="ECO:0000256" key="1">
    <source>
        <dbReference type="ARBA" id="ARBA00001971"/>
    </source>
</evidence>
<feature type="transmembrane region" description="Helical" evidence="7">
    <location>
        <begin position="12"/>
        <end position="35"/>
    </location>
</feature>
<comment type="similarity">
    <text evidence="2 6">Belongs to the cytochrome P450 family.</text>
</comment>
<dbReference type="PRINTS" id="PR00465">
    <property type="entry name" value="EP450IV"/>
</dbReference>
<evidence type="ECO:0000256" key="4">
    <source>
        <dbReference type="ARBA" id="ARBA00023004"/>
    </source>
</evidence>
<dbReference type="RefSeq" id="XP_023627766.1">
    <property type="nucleotide sequence ID" value="XM_023771998.1"/>
</dbReference>
<dbReference type="GO" id="GO:0004497">
    <property type="term" value="F:monooxygenase activity"/>
    <property type="evidence" value="ECO:0007669"/>
    <property type="project" value="UniProtKB-KW"/>
</dbReference>
<keyword evidence="7" id="KW-0472">Membrane</keyword>
<accession>A0A2D3V7Y8</accession>
<dbReference type="GO" id="GO:0020037">
    <property type="term" value="F:heme binding"/>
    <property type="evidence" value="ECO:0007669"/>
    <property type="project" value="InterPro"/>
</dbReference>
<organism evidence="8 9">
    <name type="scientific">Ramularia collo-cygni</name>
    <dbReference type="NCBI Taxonomy" id="112498"/>
    <lineage>
        <taxon>Eukaryota</taxon>
        <taxon>Fungi</taxon>
        <taxon>Dikarya</taxon>
        <taxon>Ascomycota</taxon>
        <taxon>Pezizomycotina</taxon>
        <taxon>Dothideomycetes</taxon>
        <taxon>Dothideomycetidae</taxon>
        <taxon>Mycosphaerellales</taxon>
        <taxon>Mycosphaerellaceae</taxon>
        <taxon>Ramularia</taxon>
    </lineage>
</organism>
<proteinExistence type="inferred from homology"/>
<sequence length="515" mass="58579">MLASAVAPLQSYLLDLRTLALVSLALGIAVIYTWFVRPLLHGPLCLVPGPWYCKISNIPLSFYDLSFCRNDQIHKWHQKYGPIVCIAPNQVSIASLQGTKDTYGATQRWAKSNYFDHFKGFNMRSVFATKAYEEHRTKRKYTSTFYQSPAIYKLPEIEQHVKSNSLAVLDQIRLGQEIDVYSLTNWYALDNITFLALGPNHGTQSVGQACVERDILRDLKYQQFFGPFRFRYPNVYLLLSKFLEALSSRFSYLLAHERLEAWCRERFFTALNDPLTFQSHSLIRHILRTEEHHVDKIEIDPQYVAAEILDNINAAEATVAVTATYLIWRLTEAPAWQRKIRTELISIPKQQNGSLAFSDVDSQAPSLEACLREAYRLHPASSGRSERVVPSGGHNFSGVYVHEGTIVANSVTALHHNKDVFPEPECFAPERWLGEDKEAWKLRDAYLIPFGYGGRVCLGKALATLELKMLIASLYLELESFGTLSTNPASMKQCSTHDAVPRALQCMVRFERAQN</sequence>
<dbReference type="EMBL" id="FJUY01000010">
    <property type="protein sequence ID" value="CZT20877.1"/>
    <property type="molecule type" value="Genomic_DNA"/>
</dbReference>
<dbReference type="PANTHER" id="PTHR24305:SF166">
    <property type="entry name" value="CYTOCHROME P450 12A4, MITOCHONDRIAL-RELATED"/>
    <property type="match status" value="1"/>
</dbReference>
<dbReference type="Gene3D" id="1.10.630.10">
    <property type="entry name" value="Cytochrome P450"/>
    <property type="match status" value="1"/>
</dbReference>
<dbReference type="InterPro" id="IPR002403">
    <property type="entry name" value="Cyt_P450_E_grp-IV"/>
</dbReference>
<keyword evidence="6" id="KW-0560">Oxidoreductase</keyword>
<gene>
    <name evidence="8" type="ORF">RCC_06737</name>
</gene>
<dbReference type="Pfam" id="PF00067">
    <property type="entry name" value="p450"/>
    <property type="match status" value="1"/>
</dbReference>
<keyword evidence="7" id="KW-1133">Transmembrane helix</keyword>
<dbReference type="InterPro" id="IPR050121">
    <property type="entry name" value="Cytochrome_P450_monoxygenase"/>
</dbReference>
<evidence type="ECO:0000256" key="7">
    <source>
        <dbReference type="SAM" id="Phobius"/>
    </source>
</evidence>
<evidence type="ECO:0000313" key="9">
    <source>
        <dbReference type="Proteomes" id="UP000225277"/>
    </source>
</evidence>
<dbReference type="AlphaFoldDB" id="A0A2D3V7Y8"/>
<dbReference type="PANTHER" id="PTHR24305">
    <property type="entry name" value="CYTOCHROME P450"/>
    <property type="match status" value="1"/>
</dbReference>
<dbReference type="SUPFAM" id="SSF48264">
    <property type="entry name" value="Cytochrome P450"/>
    <property type="match status" value="1"/>
</dbReference>
<keyword evidence="7" id="KW-0812">Transmembrane</keyword>
<dbReference type="PROSITE" id="PS00086">
    <property type="entry name" value="CYTOCHROME_P450"/>
    <property type="match status" value="1"/>
</dbReference>
<dbReference type="InterPro" id="IPR036396">
    <property type="entry name" value="Cyt_P450_sf"/>
</dbReference>
<comment type="cofactor">
    <cofactor evidence="1 5">
        <name>heme</name>
        <dbReference type="ChEBI" id="CHEBI:30413"/>
    </cofactor>
</comment>
<feature type="binding site" description="axial binding residue" evidence="5">
    <location>
        <position position="457"/>
    </location>
    <ligand>
        <name>heme</name>
        <dbReference type="ChEBI" id="CHEBI:30413"/>
    </ligand>
    <ligandPart>
        <name>Fe</name>
        <dbReference type="ChEBI" id="CHEBI:18248"/>
    </ligandPart>
</feature>
<dbReference type="PRINTS" id="PR00385">
    <property type="entry name" value="P450"/>
</dbReference>
<dbReference type="InterPro" id="IPR001128">
    <property type="entry name" value="Cyt_P450"/>
</dbReference>
<dbReference type="Proteomes" id="UP000225277">
    <property type="component" value="Unassembled WGS sequence"/>
</dbReference>
<evidence type="ECO:0000256" key="5">
    <source>
        <dbReference type="PIRSR" id="PIRSR602403-1"/>
    </source>
</evidence>